<organism evidence="1 2">
    <name type="scientific">Coccidioides posadasii RMSCC 3488</name>
    <dbReference type="NCBI Taxonomy" id="454284"/>
    <lineage>
        <taxon>Eukaryota</taxon>
        <taxon>Fungi</taxon>
        <taxon>Dikarya</taxon>
        <taxon>Ascomycota</taxon>
        <taxon>Pezizomycotina</taxon>
        <taxon>Eurotiomycetes</taxon>
        <taxon>Eurotiomycetidae</taxon>
        <taxon>Onygenales</taxon>
        <taxon>Onygenaceae</taxon>
        <taxon>Coccidioides</taxon>
    </lineage>
</organism>
<accession>A0A0J6FEV7</accession>
<dbReference type="VEuPathDB" id="FungiDB:CPAG_07979"/>
<reference evidence="2" key="2">
    <citation type="journal article" date="2009" name="Genome Res.">
        <title>Comparative genomic analyses of the human fungal pathogens Coccidioides and their relatives.</title>
        <authorList>
            <person name="Sharpton T.J."/>
            <person name="Stajich J.E."/>
            <person name="Rounsley S.D."/>
            <person name="Gardner M.J."/>
            <person name="Wortman J.R."/>
            <person name="Jordar V.S."/>
            <person name="Maiti R."/>
            <person name="Kodira C.D."/>
            <person name="Neafsey D.E."/>
            <person name="Zeng Q."/>
            <person name="Hung C.-Y."/>
            <person name="McMahan C."/>
            <person name="Muszewska A."/>
            <person name="Grynberg M."/>
            <person name="Mandel M.A."/>
            <person name="Kellner E.M."/>
            <person name="Barker B.M."/>
            <person name="Galgiani J.N."/>
            <person name="Orbach M.J."/>
            <person name="Kirkland T.N."/>
            <person name="Cole G.T."/>
            <person name="Henn M.R."/>
            <person name="Birren B.W."/>
            <person name="Taylor J.W."/>
        </authorList>
    </citation>
    <scope>NUCLEOTIDE SEQUENCE [LARGE SCALE GENOMIC DNA]</scope>
    <source>
        <strain evidence="2">RMSCC 3488</strain>
    </source>
</reference>
<evidence type="ECO:0000313" key="1">
    <source>
        <dbReference type="EMBL" id="KMM71676.1"/>
    </source>
</evidence>
<reference evidence="1 2" key="1">
    <citation type="submission" date="2007-06" db="EMBL/GenBank/DDBJ databases">
        <title>The Genome Sequence of Coccidioides posadasii RMSCC_3488.</title>
        <authorList>
            <consortium name="Coccidioides Genome Resources Consortium"/>
            <consortium name="The Broad Institute Genome Sequencing Platform"/>
            <person name="Henn M.R."/>
            <person name="Sykes S."/>
            <person name="Young S."/>
            <person name="Jaffe D."/>
            <person name="Berlin A."/>
            <person name="Alvarez P."/>
            <person name="Butler J."/>
            <person name="Gnerre S."/>
            <person name="Grabherr M."/>
            <person name="Mauceli E."/>
            <person name="Brockman W."/>
            <person name="Kodira C."/>
            <person name="Alvarado L."/>
            <person name="Zeng Q."/>
            <person name="Crawford M."/>
            <person name="Antoine C."/>
            <person name="Devon K."/>
            <person name="Galgiani J."/>
            <person name="Orsborn K."/>
            <person name="Lewis M.L."/>
            <person name="Nusbaum C."/>
            <person name="Galagan J."/>
            <person name="Birren B."/>
        </authorList>
    </citation>
    <scope>NUCLEOTIDE SEQUENCE [LARGE SCALE GENOMIC DNA]</scope>
    <source>
        <strain evidence="1 2">RMSCC 3488</strain>
    </source>
</reference>
<proteinExistence type="predicted"/>
<protein>
    <submittedName>
        <fullName evidence="1">Uncharacterized protein</fullName>
    </submittedName>
</protein>
<dbReference type="EMBL" id="DS268113">
    <property type="protein sequence ID" value="KMM71676.1"/>
    <property type="molecule type" value="Genomic_DNA"/>
</dbReference>
<dbReference type="AlphaFoldDB" id="A0A0J6FEV7"/>
<sequence length="127" mass="14638">MSNNLMAHFLGTFKYSSLSVVGSLCRMNFEFRGSKQAMTPKEQKERREGFRIYLAEQEVLTRPHIKVLPIPKTARIYLICVVDRSTKSSLLTSADPRSEGLARDVSPFENLCFEEMRLDPLQQQHED</sequence>
<name>A0A0J6FEV7_COCPO</name>
<gene>
    <name evidence="1" type="ORF">CPAG_07979</name>
</gene>
<dbReference type="Proteomes" id="UP000054567">
    <property type="component" value="Unassembled WGS sequence"/>
</dbReference>
<evidence type="ECO:0000313" key="2">
    <source>
        <dbReference type="Proteomes" id="UP000054567"/>
    </source>
</evidence>
<reference evidence="2" key="3">
    <citation type="journal article" date="2010" name="Genome Res.">
        <title>Population genomic sequencing of Coccidioides fungi reveals recent hybridization and transposon control.</title>
        <authorList>
            <person name="Neafsey D.E."/>
            <person name="Barker B.M."/>
            <person name="Sharpton T.J."/>
            <person name="Stajich J.E."/>
            <person name="Park D.J."/>
            <person name="Whiston E."/>
            <person name="Hung C.-Y."/>
            <person name="McMahan C."/>
            <person name="White J."/>
            <person name="Sykes S."/>
            <person name="Heiman D."/>
            <person name="Young S."/>
            <person name="Zeng Q."/>
            <person name="Abouelleil A."/>
            <person name="Aftuck L."/>
            <person name="Bessette D."/>
            <person name="Brown A."/>
            <person name="FitzGerald M."/>
            <person name="Lui A."/>
            <person name="Macdonald J.P."/>
            <person name="Priest M."/>
            <person name="Orbach M.J."/>
            <person name="Galgiani J.N."/>
            <person name="Kirkland T.N."/>
            <person name="Cole G.T."/>
            <person name="Birren B.W."/>
            <person name="Henn M.R."/>
            <person name="Taylor J.W."/>
            <person name="Rounsley S.D."/>
        </authorList>
    </citation>
    <scope>NUCLEOTIDE SEQUENCE [LARGE SCALE GENOMIC DNA]</scope>
    <source>
        <strain evidence="2">RMSCC 3488</strain>
    </source>
</reference>